<dbReference type="EMBL" id="JAPDFL010000001">
    <property type="protein sequence ID" value="MCW1934635.1"/>
    <property type="molecule type" value="Genomic_DNA"/>
</dbReference>
<proteinExistence type="predicted"/>
<comment type="caution">
    <text evidence="2">The sequence shown here is derived from an EMBL/GenBank/DDBJ whole genome shotgun (WGS) entry which is preliminary data.</text>
</comment>
<gene>
    <name evidence="2" type="ORF">OKW52_20860</name>
</gene>
<keyword evidence="1" id="KW-0812">Transmembrane</keyword>
<protein>
    <submittedName>
        <fullName evidence="2">Uncharacterized protein</fullName>
    </submittedName>
</protein>
<organism evidence="2 3">
    <name type="scientific">Pararhodobacter zhoushanensis</name>
    <dbReference type="NCBI Taxonomy" id="2479545"/>
    <lineage>
        <taxon>Bacteria</taxon>
        <taxon>Pseudomonadati</taxon>
        <taxon>Pseudomonadota</taxon>
        <taxon>Alphaproteobacteria</taxon>
        <taxon>Rhodobacterales</taxon>
        <taxon>Paracoccaceae</taxon>
        <taxon>Pararhodobacter</taxon>
    </lineage>
</organism>
<keyword evidence="1" id="KW-1133">Transmembrane helix</keyword>
<keyword evidence="3" id="KW-1185">Reference proteome</keyword>
<evidence type="ECO:0000313" key="3">
    <source>
        <dbReference type="Proteomes" id="UP001208938"/>
    </source>
</evidence>
<reference evidence="2 3" key="1">
    <citation type="submission" date="2022-10" db="EMBL/GenBank/DDBJ databases">
        <title>Pararhodobacter sp. nov., isolated from marine algae.</title>
        <authorList>
            <person name="Choi B.J."/>
            <person name="Kim J.M."/>
            <person name="Lee J.K."/>
            <person name="Choi D.G."/>
            <person name="Jeon C.O."/>
        </authorList>
    </citation>
    <scope>NUCLEOTIDE SEQUENCE [LARGE SCALE GENOMIC DNA]</scope>
    <source>
        <strain evidence="2 3">ZQ420</strain>
    </source>
</reference>
<evidence type="ECO:0000256" key="1">
    <source>
        <dbReference type="SAM" id="Phobius"/>
    </source>
</evidence>
<dbReference type="RefSeq" id="WP_264507413.1">
    <property type="nucleotide sequence ID" value="NZ_JAPDFL010000001.1"/>
</dbReference>
<keyword evidence="1" id="KW-0472">Membrane</keyword>
<feature type="transmembrane region" description="Helical" evidence="1">
    <location>
        <begin position="37"/>
        <end position="60"/>
    </location>
</feature>
<accession>A0ABT3H4M5</accession>
<evidence type="ECO:0000313" key="2">
    <source>
        <dbReference type="EMBL" id="MCW1934635.1"/>
    </source>
</evidence>
<sequence length="70" mass="7354">MAEELLRDAYLFARAPEAVDAPPLLAGGVGVILQSRVLVGLGFLILFGAASCMILLEFAAPIRPGKRDTA</sequence>
<dbReference type="Proteomes" id="UP001208938">
    <property type="component" value="Unassembled WGS sequence"/>
</dbReference>
<name>A0ABT3H4M5_9RHOB</name>